<organism evidence="7">
    <name type="scientific">candidate division WOR-3 bacterium</name>
    <dbReference type="NCBI Taxonomy" id="2052148"/>
    <lineage>
        <taxon>Bacteria</taxon>
        <taxon>Bacteria division WOR-3</taxon>
    </lineage>
</organism>
<gene>
    <name evidence="7" type="ORF">ENP62_03740</name>
    <name evidence="6" type="ORF">ENP94_03565</name>
    <name evidence="8" type="ORF">ENS16_04065</name>
</gene>
<dbReference type="InterPro" id="IPR036390">
    <property type="entry name" value="WH_DNA-bd_sf"/>
</dbReference>
<reference evidence="7" key="1">
    <citation type="journal article" date="2020" name="mSystems">
        <title>Genome- and Community-Level Interaction Insights into Carbon Utilization and Element Cycling Functions of Hydrothermarchaeota in Hydrothermal Sediment.</title>
        <authorList>
            <person name="Zhou Z."/>
            <person name="Liu Y."/>
            <person name="Xu W."/>
            <person name="Pan J."/>
            <person name="Luo Z.H."/>
            <person name="Li M."/>
        </authorList>
    </citation>
    <scope>NUCLEOTIDE SEQUENCE [LARGE SCALE GENOMIC DNA]</scope>
    <source>
        <strain evidence="7">SpSt-236</strain>
        <strain evidence="6">SpSt-265</strain>
        <strain evidence="8">SpSt-465</strain>
    </source>
</reference>
<dbReference type="PANTHER" id="PTHR33238">
    <property type="entry name" value="IRON (METAL) DEPENDENT REPRESSOR, DTXR FAMILY"/>
    <property type="match status" value="1"/>
</dbReference>
<name>A0A7C1X4N6_UNCW3</name>
<dbReference type="InterPro" id="IPR050536">
    <property type="entry name" value="DtxR_MntR_Metal-Reg"/>
</dbReference>
<evidence type="ECO:0000256" key="2">
    <source>
        <dbReference type="ARBA" id="ARBA00023015"/>
    </source>
</evidence>
<dbReference type="Pfam" id="PF02742">
    <property type="entry name" value="Fe_dep_repr_C"/>
    <property type="match status" value="1"/>
</dbReference>
<keyword evidence="3" id="KW-0238">DNA-binding</keyword>
<dbReference type="GO" id="GO:0046914">
    <property type="term" value="F:transition metal ion binding"/>
    <property type="evidence" value="ECO:0007669"/>
    <property type="project" value="InterPro"/>
</dbReference>
<keyword evidence="2" id="KW-0805">Transcription regulation</keyword>
<dbReference type="PANTHER" id="PTHR33238:SF7">
    <property type="entry name" value="IRON-DEPENDENT TRANSCRIPTIONAL REGULATOR"/>
    <property type="match status" value="1"/>
</dbReference>
<dbReference type="SMART" id="SM00529">
    <property type="entry name" value="HTH_DTXR"/>
    <property type="match status" value="1"/>
</dbReference>
<sequence length="130" mass="14331">MGESQEDYLEAILVLERDRRTVRVKDIAGFLGVSRPSVVVALAALADKGLVRHEHYGGVELTPLGRKVAETVYQRHQLLVTFLRRIVGVSAAVAEADACRLEHSLSPVTLNRLKMLISRLNVGRTGTNDE</sequence>
<dbReference type="AlphaFoldDB" id="A0A7C1X4N6"/>
<evidence type="ECO:0000256" key="3">
    <source>
        <dbReference type="ARBA" id="ARBA00023125"/>
    </source>
</evidence>
<dbReference type="SUPFAM" id="SSF46785">
    <property type="entry name" value="Winged helix' DNA-binding domain"/>
    <property type="match status" value="1"/>
</dbReference>
<evidence type="ECO:0000313" key="6">
    <source>
        <dbReference type="EMBL" id="HEA87071.1"/>
    </source>
</evidence>
<dbReference type="SUPFAM" id="SSF47979">
    <property type="entry name" value="Iron-dependent repressor protein, dimerization domain"/>
    <property type="match status" value="1"/>
</dbReference>
<evidence type="ECO:0000259" key="5">
    <source>
        <dbReference type="PROSITE" id="PS50944"/>
    </source>
</evidence>
<comment type="similarity">
    <text evidence="1">Belongs to the DtxR/MntR family.</text>
</comment>
<dbReference type="Gene3D" id="1.10.60.10">
    <property type="entry name" value="Iron dependent repressor, metal binding and dimerisation domain"/>
    <property type="match status" value="1"/>
</dbReference>
<evidence type="ECO:0000313" key="8">
    <source>
        <dbReference type="EMBL" id="HFJ53846.1"/>
    </source>
</evidence>
<dbReference type="EMBL" id="DSTU01000005">
    <property type="protein sequence ID" value="HFJ53846.1"/>
    <property type="molecule type" value="Genomic_DNA"/>
</dbReference>
<evidence type="ECO:0000256" key="4">
    <source>
        <dbReference type="ARBA" id="ARBA00023163"/>
    </source>
</evidence>
<dbReference type="PROSITE" id="PS50944">
    <property type="entry name" value="HTH_DTXR"/>
    <property type="match status" value="1"/>
</dbReference>
<evidence type="ECO:0000313" key="7">
    <source>
        <dbReference type="EMBL" id="HEE18641.1"/>
    </source>
</evidence>
<keyword evidence="4" id="KW-0804">Transcription</keyword>
<dbReference type="EMBL" id="DSKA01000268">
    <property type="protein sequence ID" value="HEE18641.1"/>
    <property type="molecule type" value="Genomic_DNA"/>
</dbReference>
<dbReference type="EMBL" id="DSLG01000004">
    <property type="protein sequence ID" value="HEA87071.1"/>
    <property type="molecule type" value="Genomic_DNA"/>
</dbReference>
<evidence type="ECO:0000256" key="1">
    <source>
        <dbReference type="ARBA" id="ARBA00007871"/>
    </source>
</evidence>
<accession>A0A7C1X4N6</accession>
<dbReference type="GO" id="GO:0003700">
    <property type="term" value="F:DNA-binding transcription factor activity"/>
    <property type="evidence" value="ECO:0007669"/>
    <property type="project" value="InterPro"/>
</dbReference>
<dbReference type="InterPro" id="IPR036421">
    <property type="entry name" value="Fe_dep_repressor_sf"/>
</dbReference>
<proteinExistence type="inferred from homology"/>
<dbReference type="GO" id="GO:0046983">
    <property type="term" value="F:protein dimerization activity"/>
    <property type="evidence" value="ECO:0007669"/>
    <property type="project" value="InterPro"/>
</dbReference>
<feature type="domain" description="HTH dtxR-type" evidence="5">
    <location>
        <begin position="1"/>
        <end position="62"/>
    </location>
</feature>
<dbReference type="InterPro" id="IPR022687">
    <property type="entry name" value="HTH_DTXR"/>
</dbReference>
<dbReference type="GO" id="GO:0003677">
    <property type="term" value="F:DNA binding"/>
    <property type="evidence" value="ECO:0007669"/>
    <property type="project" value="UniProtKB-KW"/>
</dbReference>
<protein>
    <submittedName>
        <fullName evidence="7">Metal-dependent transcriptional regulator</fullName>
    </submittedName>
</protein>
<comment type="caution">
    <text evidence="7">The sequence shown here is derived from an EMBL/GenBank/DDBJ whole genome shotgun (WGS) entry which is preliminary data.</text>
</comment>
<dbReference type="InterPro" id="IPR036388">
    <property type="entry name" value="WH-like_DNA-bd_sf"/>
</dbReference>
<dbReference type="Gene3D" id="1.10.10.10">
    <property type="entry name" value="Winged helix-like DNA-binding domain superfamily/Winged helix DNA-binding domain"/>
    <property type="match status" value="1"/>
</dbReference>
<dbReference type="InterPro" id="IPR001367">
    <property type="entry name" value="Fe_dep_repressor"/>
</dbReference>
<dbReference type="Pfam" id="PF01325">
    <property type="entry name" value="Fe_dep_repress"/>
    <property type="match status" value="1"/>
</dbReference>
<dbReference type="InterPro" id="IPR022689">
    <property type="entry name" value="Iron_dep_repressor"/>
</dbReference>